<feature type="domain" description="Axin-1/2 tankyrase-binding" evidence="2">
    <location>
        <begin position="95"/>
        <end position="156"/>
    </location>
</feature>
<feature type="compositionally biased region" description="Basic and acidic residues" evidence="1">
    <location>
        <begin position="12"/>
        <end position="23"/>
    </location>
</feature>
<dbReference type="Pfam" id="PF16646">
    <property type="entry name" value="AXIN1_TNKS_BD"/>
    <property type="match status" value="1"/>
</dbReference>
<reference evidence="3" key="1">
    <citation type="submission" date="2022-08" db="EMBL/GenBank/DDBJ databases">
        <title>Genome sequencing of akame (Lates japonicus).</title>
        <authorList>
            <person name="Hashiguchi Y."/>
            <person name="Takahashi H."/>
        </authorList>
    </citation>
    <scope>NUCLEOTIDE SEQUENCE</scope>
    <source>
        <strain evidence="3">Kochi</strain>
    </source>
</reference>
<comment type="caution">
    <text evidence="3">The sequence shown here is derived from an EMBL/GenBank/DDBJ whole genome shotgun (WGS) entry which is preliminary data.</text>
</comment>
<dbReference type="AlphaFoldDB" id="A0AAD3QY94"/>
<sequence length="165" mass="18590">MADHRNKIRRATQRERKEQMDGKDKLLWRHSALARDFHLMETGMLRLLKTHVFNNNTMESSMNGHTAVGQVRKTIRPKGVVYGWDYEHSDKRSPVDLGGSFTEDAPRPPVRGKKVSWCAVMDANAATLASPQRMRASNAGVRGCKRPDLDLGSGRAVPLRHHPPT</sequence>
<keyword evidence="4" id="KW-1185">Reference proteome</keyword>
<evidence type="ECO:0000313" key="3">
    <source>
        <dbReference type="EMBL" id="GLD49157.1"/>
    </source>
</evidence>
<feature type="compositionally biased region" description="Basic residues" evidence="1">
    <location>
        <begin position="1"/>
        <end position="11"/>
    </location>
</feature>
<dbReference type="EMBL" id="BRZM01000007">
    <property type="protein sequence ID" value="GLD49157.1"/>
    <property type="molecule type" value="Genomic_DNA"/>
</dbReference>
<protein>
    <submittedName>
        <fullName evidence="3">Axin-1 isoform X1</fullName>
    </submittedName>
</protein>
<evidence type="ECO:0000256" key="1">
    <source>
        <dbReference type="SAM" id="MobiDB-lite"/>
    </source>
</evidence>
<feature type="region of interest" description="Disordered" evidence="1">
    <location>
        <begin position="134"/>
        <end position="165"/>
    </location>
</feature>
<name>A0AAD3QY94_LATJO</name>
<accession>A0AAD3QY94</accession>
<proteinExistence type="predicted"/>
<gene>
    <name evidence="3" type="ORF">AKAME5_000298900</name>
</gene>
<dbReference type="Proteomes" id="UP001279410">
    <property type="component" value="Unassembled WGS sequence"/>
</dbReference>
<evidence type="ECO:0000313" key="4">
    <source>
        <dbReference type="Proteomes" id="UP001279410"/>
    </source>
</evidence>
<evidence type="ECO:0000259" key="2">
    <source>
        <dbReference type="Pfam" id="PF16646"/>
    </source>
</evidence>
<dbReference type="InterPro" id="IPR032101">
    <property type="entry name" value="Axin_TNKS-bd"/>
</dbReference>
<organism evidence="3 4">
    <name type="scientific">Lates japonicus</name>
    <name type="common">Japanese lates</name>
    <dbReference type="NCBI Taxonomy" id="270547"/>
    <lineage>
        <taxon>Eukaryota</taxon>
        <taxon>Metazoa</taxon>
        <taxon>Chordata</taxon>
        <taxon>Craniata</taxon>
        <taxon>Vertebrata</taxon>
        <taxon>Euteleostomi</taxon>
        <taxon>Actinopterygii</taxon>
        <taxon>Neopterygii</taxon>
        <taxon>Teleostei</taxon>
        <taxon>Neoteleostei</taxon>
        <taxon>Acanthomorphata</taxon>
        <taxon>Carangaria</taxon>
        <taxon>Carangaria incertae sedis</taxon>
        <taxon>Centropomidae</taxon>
        <taxon>Lates</taxon>
    </lineage>
</organism>
<feature type="region of interest" description="Disordered" evidence="1">
    <location>
        <begin position="1"/>
        <end position="23"/>
    </location>
</feature>